<name>A0ACB7ZGX6_9ERIC</name>
<accession>A0ACB7ZGX6</accession>
<keyword evidence="2" id="KW-1185">Reference proteome</keyword>
<protein>
    <submittedName>
        <fullName evidence="1">Uncharacterized protein</fullName>
    </submittedName>
</protein>
<evidence type="ECO:0000313" key="2">
    <source>
        <dbReference type="Proteomes" id="UP000828048"/>
    </source>
</evidence>
<dbReference type="Proteomes" id="UP000828048">
    <property type="component" value="Chromosome 12"/>
</dbReference>
<proteinExistence type="predicted"/>
<organism evidence="1 2">
    <name type="scientific">Vaccinium darrowii</name>
    <dbReference type="NCBI Taxonomy" id="229202"/>
    <lineage>
        <taxon>Eukaryota</taxon>
        <taxon>Viridiplantae</taxon>
        <taxon>Streptophyta</taxon>
        <taxon>Embryophyta</taxon>
        <taxon>Tracheophyta</taxon>
        <taxon>Spermatophyta</taxon>
        <taxon>Magnoliopsida</taxon>
        <taxon>eudicotyledons</taxon>
        <taxon>Gunneridae</taxon>
        <taxon>Pentapetalae</taxon>
        <taxon>asterids</taxon>
        <taxon>Ericales</taxon>
        <taxon>Ericaceae</taxon>
        <taxon>Vaccinioideae</taxon>
        <taxon>Vaccinieae</taxon>
        <taxon>Vaccinium</taxon>
    </lineage>
</organism>
<sequence>MRFLVLRFASDLRGEIASPRLMHLRAEARAVTIRELARKKINPLSSLLTMYCQEHTSHIEERTMPCIRVCRFPQNANCVCDPEKDYNSMGPLRKWWEVWDLRILILYVLIAQLYLLFFGRLRRRNKSRWMMIVNVWLLYLFSDLLSTIALGKLSKLKIGKDDGKDALSLRVMWAPLILFYLGGPDTITVLRVEENQLWVRHLIGLFTLGLRAAYALIVTWNFDDLVLSLLAVLLFVAGIIKYGERVWVVKSRSNNEDFIQLDIDSSTNEKICAMRPKANLRLLAYSWLQTLRPHRKDYSCDPSEVRKVVTNFRKLVSTSTADAFELIEIELGLTYDMLFSKVGTIFTLLGRILRLLSFSLIVSVLVIYITCNKHHGHSEVDHVVTITLLAGTIFLEIAGIIVQLRSDWAMVWACRNQSEWATPVFIVHKFLISRCPSQRWTRVIGQFNLVEFSKNSKPTTSREKILKRFILQKSPVSQVQPVEDLIMDHLREKFVKTSTTVADVNTSETSTQKIAKADSLRISTQKIADQEIADANNLQTSTTVADVDTSETSTQKIAEANSLRTSTQKIGDQEIADANNLQTSTHKTADVDTSQTIQEIKWDIGLEFGQTIVIWHIATAVCYKQHTPKAGKDMVKSKAVKILSDYMMHLLVACPSRFPFCKRYEKIVQIYGKIMQDYTNKKELSVRGKSEEVENEGYTPVITLMKKMERNEKRWDLMGSMWVEMLCYAASKCPVENHIQELRHGGEFLTHVWLLLMHFRIPKSREISNFSLNDELDSGVKNCGSTCNDISCW</sequence>
<comment type="caution">
    <text evidence="1">The sequence shown here is derived from an EMBL/GenBank/DDBJ whole genome shotgun (WGS) entry which is preliminary data.</text>
</comment>
<reference evidence="1 2" key="1">
    <citation type="journal article" date="2021" name="Hortic Res">
        <title>High-quality reference genome and annotation aids understanding of berry development for evergreen blueberry (Vaccinium darrowii).</title>
        <authorList>
            <person name="Yu J."/>
            <person name="Hulse-Kemp A.M."/>
            <person name="Babiker E."/>
            <person name="Staton M."/>
        </authorList>
    </citation>
    <scope>NUCLEOTIDE SEQUENCE [LARGE SCALE GENOMIC DNA]</scope>
    <source>
        <strain evidence="2">cv. NJ 8807/NJ 8810</strain>
        <tissue evidence="1">Young leaf</tissue>
    </source>
</reference>
<gene>
    <name evidence="1" type="ORF">Vadar_034220</name>
</gene>
<dbReference type="EMBL" id="CM037162">
    <property type="protein sequence ID" value="KAH7864817.1"/>
    <property type="molecule type" value="Genomic_DNA"/>
</dbReference>
<evidence type="ECO:0000313" key="1">
    <source>
        <dbReference type="EMBL" id="KAH7864817.1"/>
    </source>
</evidence>